<protein>
    <recommendedName>
        <fullName evidence="4">Reverse transcriptase RNase H-like domain-containing protein</fullName>
    </recommendedName>
</protein>
<evidence type="ECO:0000256" key="1">
    <source>
        <dbReference type="SAM" id="MobiDB-lite"/>
    </source>
</evidence>
<evidence type="ECO:0000313" key="3">
    <source>
        <dbReference type="Proteomes" id="UP000257109"/>
    </source>
</evidence>
<keyword evidence="3" id="KW-1185">Reference proteome</keyword>
<evidence type="ECO:0008006" key="4">
    <source>
        <dbReference type="Google" id="ProtNLM"/>
    </source>
</evidence>
<dbReference type="Proteomes" id="UP000257109">
    <property type="component" value="Unassembled WGS sequence"/>
</dbReference>
<sequence length="137" mass="15166">MVTTQNQQDWIAKLLRYQFDSIYKPRKENRVVDALSMMVDVIRGLDSGGLVIGDGAIESIHSKMPSKGHLSPSRESWSRRSCSGQTGSFLGQTDSAAQQPKRSEVAQSKLIQPRRVSSQQCPAQLPRHSRGKLTSQG</sequence>
<proteinExistence type="predicted"/>
<dbReference type="EMBL" id="QJKJ01006673">
    <property type="protein sequence ID" value="RDX85876.1"/>
    <property type="molecule type" value="Genomic_DNA"/>
</dbReference>
<accession>A0A371G5P3</accession>
<organism evidence="2 3">
    <name type="scientific">Mucuna pruriens</name>
    <name type="common">Velvet bean</name>
    <name type="synonym">Dolichos pruriens</name>
    <dbReference type="NCBI Taxonomy" id="157652"/>
    <lineage>
        <taxon>Eukaryota</taxon>
        <taxon>Viridiplantae</taxon>
        <taxon>Streptophyta</taxon>
        <taxon>Embryophyta</taxon>
        <taxon>Tracheophyta</taxon>
        <taxon>Spermatophyta</taxon>
        <taxon>Magnoliopsida</taxon>
        <taxon>eudicotyledons</taxon>
        <taxon>Gunneridae</taxon>
        <taxon>Pentapetalae</taxon>
        <taxon>rosids</taxon>
        <taxon>fabids</taxon>
        <taxon>Fabales</taxon>
        <taxon>Fabaceae</taxon>
        <taxon>Papilionoideae</taxon>
        <taxon>50 kb inversion clade</taxon>
        <taxon>NPAAA clade</taxon>
        <taxon>indigoferoid/millettioid clade</taxon>
        <taxon>Phaseoleae</taxon>
        <taxon>Mucuna</taxon>
    </lineage>
</organism>
<reference evidence="2" key="1">
    <citation type="submission" date="2018-05" db="EMBL/GenBank/DDBJ databases">
        <title>Draft genome of Mucuna pruriens seed.</title>
        <authorList>
            <person name="Nnadi N.E."/>
            <person name="Vos R."/>
            <person name="Hasami M.H."/>
            <person name="Devisetty U.K."/>
            <person name="Aguiy J.C."/>
        </authorList>
    </citation>
    <scope>NUCLEOTIDE SEQUENCE [LARGE SCALE GENOMIC DNA]</scope>
    <source>
        <strain evidence="2">JCA_2017</strain>
    </source>
</reference>
<dbReference type="AlphaFoldDB" id="A0A371G5P3"/>
<evidence type="ECO:0000313" key="2">
    <source>
        <dbReference type="EMBL" id="RDX85876.1"/>
    </source>
</evidence>
<feature type="non-terminal residue" evidence="2">
    <location>
        <position position="1"/>
    </location>
</feature>
<name>A0A371G5P3_MUCPR</name>
<gene>
    <name evidence="2" type="ORF">CR513_32867</name>
</gene>
<comment type="caution">
    <text evidence="2">The sequence shown here is derived from an EMBL/GenBank/DDBJ whole genome shotgun (WGS) entry which is preliminary data.</text>
</comment>
<feature type="compositionally biased region" description="Polar residues" evidence="1">
    <location>
        <begin position="73"/>
        <end position="122"/>
    </location>
</feature>
<feature type="region of interest" description="Disordered" evidence="1">
    <location>
        <begin position="61"/>
        <end position="137"/>
    </location>
</feature>